<keyword evidence="3" id="KW-1185">Reference proteome</keyword>
<keyword evidence="1" id="KW-0732">Signal</keyword>
<evidence type="ECO:0008006" key="4">
    <source>
        <dbReference type="Google" id="ProtNLM"/>
    </source>
</evidence>
<feature type="chain" id="PRO_5046391987" description="Secreted protein" evidence="1">
    <location>
        <begin position="29"/>
        <end position="155"/>
    </location>
</feature>
<gene>
    <name evidence="2" type="ORF">QFZ49_004301</name>
</gene>
<evidence type="ECO:0000313" key="2">
    <source>
        <dbReference type="EMBL" id="MDQ0934361.1"/>
    </source>
</evidence>
<name>A0ABU0RQV2_9ACTN</name>
<sequence length="155" mass="16240">MKISRTVATAAGAVALLVGSLAATSASAAPVGDAQLQKNVTTFKALHPAAKQIDADTLKIPGGTVTIPGKDAANTAAISCSNLHLCIRDGNGVYYDYYNCGYYSFGGVGNGEFNNNQSSGTRARFYNSNGSERWSNVAKDTGTASWTPVYYIRPC</sequence>
<reference evidence="2 3" key="1">
    <citation type="submission" date="2023-07" db="EMBL/GenBank/DDBJ databases">
        <title>Comparative genomics of wheat-associated soil bacteria to identify genetic determinants of phenazine resistance.</title>
        <authorList>
            <person name="Mouncey N."/>
        </authorList>
    </citation>
    <scope>NUCLEOTIDE SEQUENCE [LARGE SCALE GENOMIC DNA]</scope>
    <source>
        <strain evidence="2 3">W2I16</strain>
    </source>
</reference>
<proteinExistence type="predicted"/>
<dbReference type="EMBL" id="JAUSZS010000004">
    <property type="protein sequence ID" value="MDQ0934361.1"/>
    <property type="molecule type" value="Genomic_DNA"/>
</dbReference>
<feature type="signal peptide" evidence="1">
    <location>
        <begin position="1"/>
        <end position="28"/>
    </location>
</feature>
<dbReference type="RefSeq" id="WP_307627980.1">
    <property type="nucleotide sequence ID" value="NZ_JAUSZS010000004.1"/>
</dbReference>
<dbReference type="Proteomes" id="UP001223072">
    <property type="component" value="Unassembled WGS sequence"/>
</dbReference>
<accession>A0ABU0RQV2</accession>
<comment type="caution">
    <text evidence="2">The sequence shown here is derived from an EMBL/GenBank/DDBJ whole genome shotgun (WGS) entry which is preliminary data.</text>
</comment>
<protein>
    <recommendedName>
        <fullName evidence="4">Secreted protein</fullName>
    </recommendedName>
</protein>
<organism evidence="2 3">
    <name type="scientific">Streptomyces turgidiscabies</name>
    <dbReference type="NCBI Taxonomy" id="85558"/>
    <lineage>
        <taxon>Bacteria</taxon>
        <taxon>Bacillati</taxon>
        <taxon>Actinomycetota</taxon>
        <taxon>Actinomycetes</taxon>
        <taxon>Kitasatosporales</taxon>
        <taxon>Streptomycetaceae</taxon>
        <taxon>Streptomyces</taxon>
    </lineage>
</organism>
<evidence type="ECO:0000313" key="3">
    <source>
        <dbReference type="Proteomes" id="UP001223072"/>
    </source>
</evidence>
<evidence type="ECO:0000256" key="1">
    <source>
        <dbReference type="SAM" id="SignalP"/>
    </source>
</evidence>